<feature type="compositionally biased region" description="Acidic residues" evidence="1">
    <location>
        <begin position="165"/>
        <end position="184"/>
    </location>
</feature>
<proteinExistence type="predicted"/>
<name>Q14VV9_9VIRU</name>
<feature type="compositionally biased region" description="Basic and acidic residues" evidence="1">
    <location>
        <begin position="14"/>
        <end position="24"/>
    </location>
</feature>
<feature type="compositionally biased region" description="Low complexity" evidence="1">
    <location>
        <begin position="155"/>
        <end position="164"/>
    </location>
</feature>
<feature type="compositionally biased region" description="Acidic residues" evidence="1">
    <location>
        <begin position="256"/>
        <end position="294"/>
    </location>
</feature>
<accession>Q14VV9</accession>
<feature type="compositionally biased region" description="Polar residues" evidence="1">
    <location>
        <begin position="74"/>
        <end position="84"/>
    </location>
</feature>
<dbReference type="RefSeq" id="YP_656655.1">
    <property type="nucleotide sequence ID" value="NC_008210.1"/>
</dbReference>
<evidence type="ECO:0000256" key="1">
    <source>
        <dbReference type="SAM" id="MobiDB-lite"/>
    </source>
</evidence>
<evidence type="ECO:0000313" key="2">
    <source>
        <dbReference type="EMBL" id="ABG25580.1"/>
    </source>
</evidence>
<feature type="region of interest" description="Disordered" evidence="1">
    <location>
        <begin position="1"/>
        <end position="196"/>
    </location>
</feature>
<feature type="compositionally biased region" description="Polar residues" evidence="1">
    <location>
        <begin position="52"/>
        <end position="64"/>
    </location>
</feature>
<dbReference type="Proteomes" id="UP000120576">
    <property type="component" value="Genome"/>
</dbReference>
<feature type="compositionally biased region" description="Low complexity" evidence="1">
    <location>
        <begin position="109"/>
        <end position="121"/>
    </location>
</feature>
<feature type="region of interest" description="Disordered" evidence="1">
    <location>
        <begin position="345"/>
        <end position="409"/>
    </location>
</feature>
<reference evidence="2 3" key="1">
    <citation type="journal article" date="2006" name="J. Gen. Virol.">
        <title>Genome sequences of two frog herpesviruses.</title>
        <authorList>
            <person name="Davison A.J."/>
            <person name="Cunningham C."/>
            <person name="Sauerbier W."/>
            <person name="McKinnell R.G."/>
        </authorList>
    </citation>
    <scope>NUCLEOTIDE SEQUENCE [LARGE SCALE GENOMIC DNA]</scope>
    <source>
        <strain evidence="2">ATCC VR-568</strain>
    </source>
</reference>
<dbReference type="EMBL" id="DQ665652">
    <property type="protein sequence ID" value="ABG25580.1"/>
    <property type="molecule type" value="Genomic_DNA"/>
</dbReference>
<sequence length="1237" mass="139670">MPPKKSGKAVCKRNHLDVEADPPQRKSTRIQKRPFRYEEESYPIRAKKPKIQVSNEAVTSTTVAQVHAPPPTTPLNSPVNSRCPSPSYCPITDNEEEEVVLKAPRGRMSPTYSPTSPLPSSDAEEEEPTYYSDTNPSDTEEEEFPPKRHPKFLRSTSPSYTPTSDTEEEDEDTLEVTCDADIEETPTPSGERRVTFKTGKNKVSLLLSEKLLQDMADGHVITCVNPTNNKTMHLQLTEELLSEIKGSPPAPTTQEVLEEGECESSVEGGEEEEEEMEEEEGSVVQEEEEGEETQEPTLRYTLVETDTGFEVEEIKITPKNVKPPPKSLEQLDFVRKLNKELSNVFNSSGKDAQPKGKKLDFASPPAPPKAPFAFGNEAPPRAPFVFGGDVGPQKAPFAFGGDHTPKRPQEDRAPFAFGSEAPRKPQAKIIVPQPTFNIVVPSNPPARPVPPPGPHQEYTSVAMARPTSPPGYTYSEVPPADQIEKLLLNAAIDHQRQTPQHRCNLDVIIPTPQHKPTLPLPPLETLQKSEDQSETPAPIKDRVFDVVYHPFRSSFYYYPLSDSFYPPNRKPLIMGVRDWDWVRGMTAGLVVNNNITQHQTLRNVLEKVSMPHLQYYSDGNAYMELLMQMNCSPAGLNGDYRHTSSPFKNYVNDMMDMAAIFFLMEMTLSVTYFQQKDLTSSAKGQNPPFHIHTFAQLRKMVEESLKGKRAPFDYSVMNIFELDFKQSEVYYWGLKVLQMAKICLLIQLTTEYRRHFPDDERLRLMQVLITGLAASFFNITSCLDDVTNYRQLWAVLFEGSREETMLLRGKVIDMTIFPWGCLETPEYRFILQKFLSVGSYCVVPVDVILPLHHHKPLPVTTHFCLEHLVERYALREGAPVRGVRVSPDLPMHRAPIVSLTEPSNEAPLYTFTCLLEKLSTEQQVCNDTVEFTHHYLMEHNGVSASMAAQAQCSPNIIHLELQNALVAHPETPKPTVHTPSVGMAKVFVENKLKIPTWVPPTTLPGIHSQIDAKEFADVCSQAAPYLSNAPRSRYYFKLACKELYKHRRPLSFMEVVYVLQHTMSRIEREMLKVPYTKEEFCKEHSAELIDMWTTTLNAIGLSMESFHFFEFVQHVYNHKYVAVRRELQAWIVTKASQHGTPMKADLPFGGPPTAMRVVSRRREVETPPASTSESPVQGLRNVETPSGCDPSYFTSPLHALRQQLIDLNEACQEVPSCSHTCPPPCDDNVRLTPSRDL</sequence>
<dbReference type="GeneID" id="5179496"/>
<feature type="region of interest" description="Disordered" evidence="1">
    <location>
        <begin position="244"/>
        <end position="301"/>
    </location>
</feature>
<dbReference type="KEGG" id="vg:5179496"/>
<evidence type="ECO:0000313" key="3">
    <source>
        <dbReference type="Proteomes" id="UP000120576"/>
    </source>
</evidence>
<feature type="compositionally biased region" description="Basic residues" evidence="1">
    <location>
        <begin position="1"/>
        <end position="13"/>
    </location>
</feature>
<keyword evidence="3" id="KW-1185">Reference proteome</keyword>
<organism evidence="2 3">
    <name type="scientific">Ranid herpesvirus 2</name>
    <dbReference type="NCBI Taxonomy" id="389214"/>
    <lineage>
        <taxon>Viruses</taxon>
        <taxon>Duplodnaviria</taxon>
        <taxon>Heunggongvirae</taxon>
        <taxon>Peploviricota</taxon>
        <taxon>Herviviricetes</taxon>
        <taxon>Herpesvirales</taxon>
        <taxon>Alloherpesviridae</taxon>
        <taxon>Batravirus</taxon>
        <taxon>Batravirus ranidallo2</taxon>
    </lineage>
</organism>
<protein>
    <submittedName>
        <fullName evidence="2">ORF147</fullName>
    </submittedName>
</protein>